<comment type="subcellular location">
    <subcellularLocation>
        <location evidence="1">Membrane</location>
        <topology evidence="1">Multi-pass membrane protein</topology>
    </subcellularLocation>
</comment>
<comment type="caution">
    <text evidence="6">The sequence shown here is derived from an EMBL/GenBank/DDBJ whole genome shotgun (WGS) entry which is preliminary data.</text>
</comment>
<reference evidence="6" key="1">
    <citation type="submission" date="2017-09" db="EMBL/GenBank/DDBJ databases">
        <title>Contemporary evolution of a Lepidopteran species, Heliothis virescens, in response to modern agricultural practices.</title>
        <authorList>
            <person name="Fritz M.L."/>
            <person name="Deyonke A.M."/>
            <person name="Papanicolaou A."/>
            <person name="Micinski S."/>
            <person name="Westbrook J."/>
            <person name="Gould F."/>
        </authorList>
    </citation>
    <scope>NUCLEOTIDE SEQUENCE [LARGE SCALE GENOMIC DNA]</scope>
    <source>
        <strain evidence="6">HvINT-</strain>
        <tissue evidence="6">Whole body</tissue>
    </source>
</reference>
<gene>
    <name evidence="6" type="ORF">B5V51_7099</name>
</gene>
<keyword evidence="4 5" id="KW-0472">Membrane</keyword>
<dbReference type="Gene3D" id="1.10.1450.10">
    <property type="entry name" value="Tetraspanin"/>
    <property type="match status" value="1"/>
</dbReference>
<sequence length="304" mass="33196">MTQSAGVVNNAGIHFTKTETEYNMKSIRFLLLTITTMFIVIAALMIVLGISVYSHYHGLSFFYESGSVGYIMTPSSLSVFIGLALLLVSIFGFFGSLKLSTCMVNVYACILMAVFIIKLVVVILAFTMDSGRILHYINVPVWGYNDPEIQQEMDILQSALGCCGSNSFMDYMGMEFTNNQTTVQATLVIDGELVTLTLPEVCCFSSAAGQCDKVAGIGCKDALVNALVQNSTVIGVLGVSVMFINLLGIIFALLLARCIRKLKSARALITWKIKEKVIMEREAEDAYNKEAGQVYIDHQASSTA</sequence>
<protein>
    <submittedName>
        <fullName evidence="6">Uncharacterized protein</fullName>
    </submittedName>
</protein>
<name>A0A2A4J588_HELVI</name>
<organism evidence="6">
    <name type="scientific">Heliothis virescens</name>
    <name type="common">Tobacco budworm moth</name>
    <dbReference type="NCBI Taxonomy" id="7102"/>
    <lineage>
        <taxon>Eukaryota</taxon>
        <taxon>Metazoa</taxon>
        <taxon>Ecdysozoa</taxon>
        <taxon>Arthropoda</taxon>
        <taxon>Hexapoda</taxon>
        <taxon>Insecta</taxon>
        <taxon>Pterygota</taxon>
        <taxon>Neoptera</taxon>
        <taxon>Endopterygota</taxon>
        <taxon>Lepidoptera</taxon>
        <taxon>Glossata</taxon>
        <taxon>Ditrysia</taxon>
        <taxon>Noctuoidea</taxon>
        <taxon>Noctuidae</taxon>
        <taxon>Heliothinae</taxon>
        <taxon>Heliothis</taxon>
    </lineage>
</organism>
<accession>A0A2A4J588</accession>
<feature type="transmembrane region" description="Helical" evidence="5">
    <location>
        <begin position="76"/>
        <end position="97"/>
    </location>
</feature>
<dbReference type="PANTHER" id="PTHR19282">
    <property type="entry name" value="TETRASPANIN"/>
    <property type="match status" value="1"/>
</dbReference>
<evidence type="ECO:0000256" key="5">
    <source>
        <dbReference type="SAM" id="Phobius"/>
    </source>
</evidence>
<dbReference type="PANTHER" id="PTHR19282:SF477">
    <property type="entry name" value="TETRASPANIN"/>
    <property type="match status" value="1"/>
</dbReference>
<dbReference type="InterPro" id="IPR018499">
    <property type="entry name" value="Tetraspanin/Peripherin"/>
</dbReference>
<evidence type="ECO:0000256" key="2">
    <source>
        <dbReference type="ARBA" id="ARBA00022692"/>
    </source>
</evidence>
<dbReference type="Pfam" id="PF00335">
    <property type="entry name" value="Tetraspanin"/>
    <property type="match status" value="1"/>
</dbReference>
<feature type="transmembrane region" description="Helical" evidence="5">
    <location>
        <begin position="29"/>
        <end position="56"/>
    </location>
</feature>
<evidence type="ECO:0000313" key="6">
    <source>
        <dbReference type="EMBL" id="PCG66906.1"/>
    </source>
</evidence>
<proteinExistence type="predicted"/>
<dbReference type="AlphaFoldDB" id="A0A2A4J588"/>
<dbReference type="STRING" id="7102.A0A2A4J588"/>
<dbReference type="SUPFAM" id="SSF48652">
    <property type="entry name" value="Tetraspanin"/>
    <property type="match status" value="1"/>
</dbReference>
<keyword evidence="3 5" id="KW-1133">Transmembrane helix</keyword>
<feature type="transmembrane region" description="Helical" evidence="5">
    <location>
        <begin position="104"/>
        <end position="126"/>
    </location>
</feature>
<dbReference type="InterPro" id="IPR008952">
    <property type="entry name" value="Tetraspanin_EC2_sf"/>
</dbReference>
<keyword evidence="2 5" id="KW-0812">Transmembrane</keyword>
<dbReference type="PRINTS" id="PR00259">
    <property type="entry name" value="TMFOUR"/>
</dbReference>
<evidence type="ECO:0000256" key="3">
    <source>
        <dbReference type="ARBA" id="ARBA00022989"/>
    </source>
</evidence>
<dbReference type="EMBL" id="NWSH01003126">
    <property type="protein sequence ID" value="PCG66906.1"/>
    <property type="molecule type" value="Genomic_DNA"/>
</dbReference>
<evidence type="ECO:0000256" key="4">
    <source>
        <dbReference type="ARBA" id="ARBA00023136"/>
    </source>
</evidence>
<dbReference type="CDD" id="cd03127">
    <property type="entry name" value="tetraspanin_LEL"/>
    <property type="match status" value="1"/>
</dbReference>
<evidence type="ECO:0000256" key="1">
    <source>
        <dbReference type="ARBA" id="ARBA00004141"/>
    </source>
</evidence>
<dbReference type="GO" id="GO:0005886">
    <property type="term" value="C:plasma membrane"/>
    <property type="evidence" value="ECO:0007669"/>
    <property type="project" value="TreeGrafter"/>
</dbReference>
<feature type="transmembrane region" description="Helical" evidence="5">
    <location>
        <begin position="233"/>
        <end position="256"/>
    </location>
</feature>